<proteinExistence type="predicted"/>
<gene>
    <name evidence="1" type="ORF">AGLY_005945</name>
</gene>
<accession>A0A6G0TSV7</accession>
<name>A0A6G0TSV7_APHGL</name>
<organism evidence="1 2">
    <name type="scientific">Aphis glycines</name>
    <name type="common">Soybean aphid</name>
    <dbReference type="NCBI Taxonomy" id="307491"/>
    <lineage>
        <taxon>Eukaryota</taxon>
        <taxon>Metazoa</taxon>
        <taxon>Ecdysozoa</taxon>
        <taxon>Arthropoda</taxon>
        <taxon>Hexapoda</taxon>
        <taxon>Insecta</taxon>
        <taxon>Pterygota</taxon>
        <taxon>Neoptera</taxon>
        <taxon>Paraneoptera</taxon>
        <taxon>Hemiptera</taxon>
        <taxon>Sternorrhyncha</taxon>
        <taxon>Aphidomorpha</taxon>
        <taxon>Aphidoidea</taxon>
        <taxon>Aphididae</taxon>
        <taxon>Aphidini</taxon>
        <taxon>Aphis</taxon>
        <taxon>Aphis</taxon>
    </lineage>
</organism>
<evidence type="ECO:0000313" key="1">
    <source>
        <dbReference type="EMBL" id="KAE9537973.1"/>
    </source>
</evidence>
<reference evidence="1 2" key="1">
    <citation type="submission" date="2019-08" db="EMBL/GenBank/DDBJ databases">
        <title>The genome of the soybean aphid Biotype 1, its phylome, world population structure and adaptation to the North American continent.</title>
        <authorList>
            <person name="Giordano R."/>
            <person name="Donthu R.K."/>
            <person name="Hernandez A.G."/>
            <person name="Wright C.L."/>
            <person name="Zimin A.V."/>
        </authorList>
    </citation>
    <scope>NUCLEOTIDE SEQUENCE [LARGE SCALE GENOMIC DNA]</scope>
    <source>
        <tissue evidence="1">Whole aphids</tissue>
    </source>
</reference>
<dbReference type="AlphaFoldDB" id="A0A6G0TSV7"/>
<protein>
    <submittedName>
        <fullName evidence="1">Uncharacterized protein</fullName>
    </submittedName>
</protein>
<sequence>MHPIIIWDRAYQFSSPAVNLQPFVTPIEFFICVAKDKSFSVPIFNIWVLSLQNFQRVPYQQYSGIKRQALSIFSTSIFPRNPVLPVTKTVPFLNVSGIQASIINNCSIKTPIIDFVVLKDVNCKRYFSKLKIIKNRLRSSLSQEILESFMMMSVEKELLEEVSFDDILKHFYKAAKLYFPLGRQYPSPPLSRSYTVYRFYENNSLPSTQALLTEGSHPYCQNTFNTAIRVLYRPLALAVPWFAKVLNTYTQNTFEKHLDVNSELRKAGHAYDINNNDKTYQPYFG</sequence>
<evidence type="ECO:0000313" key="2">
    <source>
        <dbReference type="Proteomes" id="UP000475862"/>
    </source>
</evidence>
<dbReference type="Proteomes" id="UP000475862">
    <property type="component" value="Unassembled WGS sequence"/>
</dbReference>
<keyword evidence="2" id="KW-1185">Reference proteome</keyword>
<comment type="caution">
    <text evidence="1">The sequence shown here is derived from an EMBL/GenBank/DDBJ whole genome shotgun (WGS) entry which is preliminary data.</text>
</comment>
<dbReference type="EMBL" id="VYZN01000017">
    <property type="protein sequence ID" value="KAE9537973.1"/>
    <property type="molecule type" value="Genomic_DNA"/>
</dbReference>